<feature type="domain" description="Glucose-methanol-choline oxidoreductase N-terminal" evidence="8">
    <location>
        <begin position="317"/>
        <end position="331"/>
    </location>
</feature>
<dbReference type="Pfam" id="PF00732">
    <property type="entry name" value="GMC_oxred_N"/>
    <property type="match status" value="1"/>
</dbReference>
<proteinExistence type="inferred from homology"/>
<evidence type="ECO:0000256" key="6">
    <source>
        <dbReference type="SAM" id="MobiDB-lite"/>
    </source>
</evidence>
<keyword evidence="3 5" id="KW-0285">Flavoprotein</keyword>
<evidence type="ECO:0000256" key="4">
    <source>
        <dbReference type="ARBA" id="ARBA00022827"/>
    </source>
</evidence>
<dbReference type="InterPro" id="IPR007867">
    <property type="entry name" value="GMC_OxRtase_C"/>
</dbReference>
<dbReference type="RefSeq" id="XP_027199703.1">
    <property type="nucleotide sequence ID" value="XM_027343902.1"/>
</dbReference>
<dbReference type="InterPro" id="IPR000172">
    <property type="entry name" value="GMC_OxRdtase_N"/>
</dbReference>
<evidence type="ECO:0000256" key="5">
    <source>
        <dbReference type="RuleBase" id="RU003968"/>
    </source>
</evidence>
<comment type="cofactor">
    <cofactor evidence="1">
        <name>FAD</name>
        <dbReference type="ChEBI" id="CHEBI:57692"/>
    </cofactor>
</comment>
<organism evidence="9 10">
    <name type="scientific">Dermatophagoides pteronyssinus</name>
    <name type="common">European house dust mite</name>
    <dbReference type="NCBI Taxonomy" id="6956"/>
    <lineage>
        <taxon>Eukaryota</taxon>
        <taxon>Metazoa</taxon>
        <taxon>Ecdysozoa</taxon>
        <taxon>Arthropoda</taxon>
        <taxon>Chelicerata</taxon>
        <taxon>Arachnida</taxon>
        <taxon>Acari</taxon>
        <taxon>Acariformes</taxon>
        <taxon>Sarcoptiformes</taxon>
        <taxon>Astigmata</taxon>
        <taxon>Psoroptidia</taxon>
        <taxon>Analgoidea</taxon>
        <taxon>Pyroglyphidae</taxon>
        <taxon>Dermatophagoidinae</taxon>
        <taxon>Dermatophagoides</taxon>
    </lineage>
</organism>
<dbReference type="PROSITE" id="PS00623">
    <property type="entry name" value="GMC_OXRED_1"/>
    <property type="match status" value="1"/>
</dbReference>
<dbReference type="PROSITE" id="PS00624">
    <property type="entry name" value="GMC_OXRED_2"/>
    <property type="match status" value="1"/>
</dbReference>
<feature type="compositionally biased region" description="Polar residues" evidence="6">
    <location>
        <begin position="813"/>
        <end position="824"/>
    </location>
</feature>
<evidence type="ECO:0000256" key="3">
    <source>
        <dbReference type="ARBA" id="ARBA00022630"/>
    </source>
</evidence>
<accession>A0A6P6Y2I3</accession>
<dbReference type="Pfam" id="PF05199">
    <property type="entry name" value="GMC_oxred_C"/>
    <property type="match status" value="2"/>
</dbReference>
<evidence type="ECO:0000313" key="10">
    <source>
        <dbReference type="RefSeq" id="XP_027199703.1"/>
    </source>
</evidence>
<reference evidence="10" key="1">
    <citation type="submission" date="2025-08" db="UniProtKB">
        <authorList>
            <consortium name="RefSeq"/>
        </authorList>
    </citation>
    <scope>IDENTIFICATION</scope>
    <source>
        <strain evidence="10">Airmid</strain>
    </source>
</reference>
<dbReference type="KEGG" id="dpte:113793831"/>
<dbReference type="AlphaFoldDB" id="A0A6P6Y2I3"/>
<dbReference type="SUPFAM" id="SSF51905">
    <property type="entry name" value="FAD/NAD(P)-binding domain"/>
    <property type="match status" value="1"/>
</dbReference>
<dbReference type="PANTHER" id="PTHR11552">
    <property type="entry name" value="GLUCOSE-METHANOL-CHOLINE GMC OXIDOREDUCTASE"/>
    <property type="match status" value="1"/>
</dbReference>
<sequence length="947" mass="107831">MSKLGFANLTSLLFSFLTISNIIYNKQSFYDQLSARNNWNAYYDYIIVGGGTSGIVLATRLSEDPDITVLLIEAGGSETVTSNTPGLSETLIGTVMDWKFLTTEQNYSCGAMNQRKCHLASGRLLGGTSSINRMYYLRGNPNDYDIWQTKFGLKSWTWKDVLPYMIRNENQQDLNRLKSGIYGQNGPVYLQSLSSSSSKSSTSTNDQSIDDHSSVDRILQTFLHASRESGYRIIDLNQGISNGSSLLQSTIKQGRRQSISTAFLEPILKQRINLHVLANSMVTKILFENDRAIGVRFQRDWQQYSVFARQEVIISAGTLQSPKLLMLSGIGPRTELNRHQIPLKIDLPGVGENLHDHVGSLGMYFIVDSIPEPGITKQHLKQYFYYGKGPLARSSYAATIFRSRTKSFNNNDHNHYHQQSSSPDSMLLTWINGLTNREISPELSEQQLNLKRSAWQQYYGEKLKTTQGKLQFTILPIVLKPKSRGTIRLKSSNIFDSPLIDPKYLEHPDDLRQLTDAMHETLRLIRTKSFRRLRTKWYQSVIPGCEYEYQKFQSEFAETILTDNNDNNNGDETIDSLSNDTIELIEEQPNNIFNTNAHSNHQQQPQSQSETTTAKILHQSQNANGQNLPFYFVSSFMNKLFRKSPTSLIRRRLENFRSSSSSSNDLNNRRHHYHRLWRRSTNSSSSSYYYDQYWILEPEQFKNHPLMNKTLYGGIDGSSLIDGFSSSSNQSPDIGITVWNSHRQQSTRPKPSQQQQTITESTTKTLLSPQLPVNVEPIVLTGYFDSPPKISSYYSSTELPTTTTTTTTRTTTKRYQSYHFSTTKPPLPNRRFNNNNNNQSQQQQQQTVSNKKSNALDQYLRCIARQMTMPIGDYVGTCRMGTKNDHHNGGAVVDERFRVIGIRSLRIIDNSVIPEITTGSMGSVAIMLGERGAEFILEDRKKLMKKN</sequence>
<dbReference type="GO" id="GO:0050660">
    <property type="term" value="F:flavin adenine dinucleotide binding"/>
    <property type="evidence" value="ECO:0007669"/>
    <property type="project" value="InterPro"/>
</dbReference>
<comment type="similarity">
    <text evidence="2 5">Belongs to the GMC oxidoreductase family.</text>
</comment>
<evidence type="ECO:0000256" key="2">
    <source>
        <dbReference type="ARBA" id="ARBA00010790"/>
    </source>
</evidence>
<gene>
    <name evidence="10" type="primary">LOC113793831</name>
</gene>
<feature type="region of interest" description="Disordered" evidence="6">
    <location>
        <begin position="742"/>
        <end position="765"/>
    </location>
</feature>
<dbReference type="GO" id="GO:0016614">
    <property type="term" value="F:oxidoreductase activity, acting on CH-OH group of donors"/>
    <property type="evidence" value="ECO:0007669"/>
    <property type="project" value="InterPro"/>
</dbReference>
<feature type="compositionally biased region" description="Low complexity" evidence="6">
    <location>
        <begin position="801"/>
        <end position="810"/>
    </location>
</feature>
<dbReference type="OMA" id="INRMYYL"/>
<name>A0A6P6Y2I3_DERPT</name>
<evidence type="ECO:0000256" key="1">
    <source>
        <dbReference type="ARBA" id="ARBA00001974"/>
    </source>
</evidence>
<feature type="region of interest" description="Disordered" evidence="6">
    <location>
        <begin position="792"/>
        <end position="851"/>
    </location>
</feature>
<dbReference type="PANTHER" id="PTHR11552:SF147">
    <property type="entry name" value="CHOLINE DEHYDROGENASE, MITOCHONDRIAL"/>
    <property type="match status" value="1"/>
</dbReference>
<protein>
    <submittedName>
        <fullName evidence="10">Glucose dehydrogenase [FAD, quinone]-like</fullName>
    </submittedName>
</protein>
<feature type="compositionally biased region" description="Low complexity" evidence="6">
    <location>
        <begin position="833"/>
        <end position="846"/>
    </location>
</feature>
<keyword evidence="4 5" id="KW-0274">FAD</keyword>
<evidence type="ECO:0000259" key="8">
    <source>
        <dbReference type="PROSITE" id="PS00624"/>
    </source>
</evidence>
<dbReference type="InterPro" id="IPR012132">
    <property type="entry name" value="GMC_OxRdtase"/>
</dbReference>
<dbReference type="InParanoid" id="A0A6P6Y2I3"/>
<feature type="compositionally biased region" description="Low complexity" evidence="6">
    <location>
        <begin position="753"/>
        <end position="765"/>
    </location>
</feature>
<keyword evidence="9" id="KW-1185">Reference proteome</keyword>
<evidence type="ECO:0000259" key="7">
    <source>
        <dbReference type="PROSITE" id="PS00623"/>
    </source>
</evidence>
<feature type="compositionally biased region" description="Polar residues" evidence="6">
    <location>
        <begin position="742"/>
        <end position="752"/>
    </location>
</feature>
<dbReference type="Proteomes" id="UP000515146">
    <property type="component" value="Unplaced"/>
</dbReference>
<dbReference type="Gene3D" id="3.50.50.60">
    <property type="entry name" value="FAD/NAD(P)-binding domain"/>
    <property type="match status" value="2"/>
</dbReference>
<dbReference type="OrthoDB" id="269227at2759"/>
<feature type="region of interest" description="Disordered" evidence="6">
    <location>
        <begin position="593"/>
        <end position="614"/>
    </location>
</feature>
<dbReference type="InterPro" id="IPR036188">
    <property type="entry name" value="FAD/NAD-bd_sf"/>
</dbReference>
<dbReference type="SUPFAM" id="SSF54373">
    <property type="entry name" value="FAD-linked reductases, C-terminal domain"/>
    <property type="match status" value="1"/>
</dbReference>
<evidence type="ECO:0000313" key="9">
    <source>
        <dbReference type="Proteomes" id="UP000515146"/>
    </source>
</evidence>
<feature type="domain" description="Glucose-methanol-choline oxidoreductase N-terminal" evidence="7">
    <location>
        <begin position="122"/>
        <end position="145"/>
    </location>
</feature>
<dbReference type="Gene3D" id="3.30.560.10">
    <property type="entry name" value="Glucose Oxidase, domain 3"/>
    <property type="match status" value="2"/>
</dbReference>